<evidence type="ECO:0000313" key="1">
    <source>
        <dbReference type="EMBL" id="TCL06756.1"/>
    </source>
</evidence>
<reference evidence="1 2" key="1">
    <citation type="submission" date="2019-02" db="EMBL/GenBank/DDBJ databases">
        <title>Investigation of anaerobic lignin degradation for improved lignocellulosic biofuels.</title>
        <authorList>
            <person name="Deangelis K."/>
        </authorList>
    </citation>
    <scope>NUCLEOTIDE SEQUENCE [LARGE SCALE GENOMIC DNA]</scope>
    <source>
        <strain evidence="1 2">159R</strain>
    </source>
</reference>
<evidence type="ECO:0000313" key="2">
    <source>
        <dbReference type="Proteomes" id="UP000294555"/>
    </source>
</evidence>
<proteinExistence type="predicted"/>
<name>A0A4R1NPU9_9GAMM</name>
<accession>A0A4R1NPU9</accession>
<dbReference type="EMBL" id="SJOI01000001">
    <property type="protein sequence ID" value="TCL06756.1"/>
    <property type="molecule type" value="Genomic_DNA"/>
</dbReference>
<protein>
    <submittedName>
        <fullName evidence="1">Uncharacterized protein</fullName>
    </submittedName>
</protein>
<dbReference type="Proteomes" id="UP000294555">
    <property type="component" value="Unassembled WGS sequence"/>
</dbReference>
<comment type="caution">
    <text evidence="1">The sequence shown here is derived from an EMBL/GenBank/DDBJ whole genome shotgun (WGS) entry which is preliminary data.</text>
</comment>
<dbReference type="AlphaFoldDB" id="A0A4R1NPU9"/>
<dbReference type="RefSeq" id="WP_132926408.1">
    <property type="nucleotide sequence ID" value="NZ_SJOI01000001.1"/>
</dbReference>
<gene>
    <name evidence="1" type="ORF">EZJ58_5046</name>
</gene>
<keyword evidence="2" id="KW-1185">Reference proteome</keyword>
<organism evidence="1 2">
    <name type="scientific">Sodalis ligni</name>
    <dbReference type="NCBI Taxonomy" id="2697027"/>
    <lineage>
        <taxon>Bacteria</taxon>
        <taxon>Pseudomonadati</taxon>
        <taxon>Pseudomonadota</taxon>
        <taxon>Gammaproteobacteria</taxon>
        <taxon>Enterobacterales</taxon>
        <taxon>Bruguierivoracaceae</taxon>
        <taxon>Sodalis</taxon>
    </lineage>
</organism>
<sequence>MNEINTPRTWSCFPCCSLSNTREPNTSQDWGIHVQGAANTAFPPAASAEGPVTTQPGERFLTAVGTIPNRTVASTTAQPADRFQPSAARAFGSCEDIIGSRRVGNVNILATGGIQPDSFIKDFTQRCQDSMFDLAGSHASAVKQRFEQNYGWDNLHDFKDYAVVNFIITEYIKRHADVSPEGVRGFDKIKKTFGTLLKTDPLNRKSIFSNSRNTANRDKLEKISLSIKQCIELLFNKNDFGPGDFMLQELVLDFILLFHFSKENVDVKQILNRKEVLRFLISPYRASLASGRDSRINGHCRGDNRGYISVIASDLNYIRNSVAELVLTTTSFGEKLAKTSFQDILALGQSVNEQSSAP</sequence>